<dbReference type="InterPro" id="IPR036249">
    <property type="entry name" value="Thioredoxin-like_sf"/>
</dbReference>
<dbReference type="Gene3D" id="3.40.30.10">
    <property type="entry name" value="Glutaredoxin"/>
    <property type="match status" value="1"/>
</dbReference>
<accession>A0A0D2KFD1</accession>
<name>A0A0D2KFD1_9EURO</name>
<evidence type="ECO:0000313" key="2">
    <source>
        <dbReference type="EMBL" id="KIY02160.1"/>
    </source>
</evidence>
<dbReference type="RefSeq" id="XP_016636282.1">
    <property type="nucleotide sequence ID" value="XM_016772812.1"/>
</dbReference>
<dbReference type="SUPFAM" id="SSF52833">
    <property type="entry name" value="Thioredoxin-like"/>
    <property type="match status" value="1"/>
</dbReference>
<dbReference type="VEuPathDB" id="FungiDB:Z520_02298"/>
<reference evidence="2 3" key="1">
    <citation type="submission" date="2015-01" db="EMBL/GenBank/DDBJ databases">
        <title>The Genome Sequence of Fonsecaea multimorphosa CBS 102226.</title>
        <authorList>
            <consortium name="The Broad Institute Genomics Platform"/>
            <person name="Cuomo C."/>
            <person name="de Hoog S."/>
            <person name="Gorbushina A."/>
            <person name="Stielow B."/>
            <person name="Teixiera M."/>
            <person name="Abouelleil A."/>
            <person name="Chapman S.B."/>
            <person name="Priest M."/>
            <person name="Young S.K."/>
            <person name="Wortman J."/>
            <person name="Nusbaum C."/>
            <person name="Birren B."/>
        </authorList>
    </citation>
    <scope>NUCLEOTIDE SEQUENCE [LARGE SCALE GENOMIC DNA]</scope>
    <source>
        <strain evidence="2 3">CBS 102226</strain>
    </source>
</reference>
<sequence length="240" mass="27386">MVRYTFALRGPPKNESSDIVLEEKSIDIYNEEQLSEHFLCEINPYGQVPVLASPVLEKTIPDSLQITHHIASLYPSLVPDSHEEQISSLLSDLHSLNYFSLSFSGKEHVAHGFKTAVQQRLNGNINDRYRTALNFKLDVIERQKIAGLDPRTVEEMNQRAKALMQQFDSLLAESTPKERDNLSHHVTWLFGLPRPTALDAHLIVFIDRMLKVGREEVVPERLKSYAQRAMGQNEWKTLGP</sequence>
<dbReference type="AlphaFoldDB" id="A0A0D2KFD1"/>
<organism evidence="2 3">
    <name type="scientific">Fonsecaea multimorphosa CBS 102226</name>
    <dbReference type="NCBI Taxonomy" id="1442371"/>
    <lineage>
        <taxon>Eukaryota</taxon>
        <taxon>Fungi</taxon>
        <taxon>Dikarya</taxon>
        <taxon>Ascomycota</taxon>
        <taxon>Pezizomycotina</taxon>
        <taxon>Eurotiomycetes</taxon>
        <taxon>Chaetothyriomycetidae</taxon>
        <taxon>Chaetothyriales</taxon>
        <taxon>Herpotrichiellaceae</taxon>
        <taxon>Fonsecaea</taxon>
    </lineage>
</organism>
<dbReference type="Proteomes" id="UP000053411">
    <property type="component" value="Unassembled WGS sequence"/>
</dbReference>
<proteinExistence type="predicted"/>
<dbReference type="EMBL" id="KN848064">
    <property type="protein sequence ID" value="KIY02160.1"/>
    <property type="molecule type" value="Genomic_DNA"/>
</dbReference>
<keyword evidence="3" id="KW-1185">Reference proteome</keyword>
<dbReference type="OrthoDB" id="412788at2759"/>
<feature type="domain" description="GST N-terminal" evidence="1">
    <location>
        <begin position="1"/>
        <end position="78"/>
    </location>
</feature>
<gene>
    <name evidence="2" type="ORF">Z520_02298</name>
</gene>
<evidence type="ECO:0000259" key="1">
    <source>
        <dbReference type="PROSITE" id="PS50404"/>
    </source>
</evidence>
<evidence type="ECO:0000313" key="3">
    <source>
        <dbReference type="Proteomes" id="UP000053411"/>
    </source>
</evidence>
<dbReference type="GeneID" id="27708044"/>
<dbReference type="InterPro" id="IPR004045">
    <property type="entry name" value="Glutathione_S-Trfase_N"/>
</dbReference>
<dbReference type="PROSITE" id="PS50404">
    <property type="entry name" value="GST_NTER"/>
    <property type="match status" value="1"/>
</dbReference>
<protein>
    <recommendedName>
        <fullName evidence="1">GST N-terminal domain-containing protein</fullName>
    </recommendedName>
</protein>